<dbReference type="CTD" id="80195"/>
<dbReference type="GeneID" id="108263759"/>
<dbReference type="Proteomes" id="UP000221080">
    <property type="component" value="Chromosome 3"/>
</dbReference>
<gene>
    <name evidence="8" type="primary">tmem254</name>
</gene>
<feature type="transmembrane region" description="Helical" evidence="6">
    <location>
        <begin position="60"/>
        <end position="80"/>
    </location>
</feature>
<protein>
    <recommendedName>
        <fullName evidence="5">Transmembrane protein 254</fullName>
    </recommendedName>
</protein>
<dbReference type="Pfam" id="PF14934">
    <property type="entry name" value="TMEM254"/>
    <property type="match status" value="1"/>
</dbReference>
<evidence type="ECO:0000256" key="4">
    <source>
        <dbReference type="ARBA" id="ARBA00023136"/>
    </source>
</evidence>
<comment type="subcellular location">
    <subcellularLocation>
        <location evidence="1">Membrane</location>
        <topology evidence="1">Multi-pass membrane protein</topology>
    </subcellularLocation>
</comment>
<accession>A0A9F7RFK5</accession>
<evidence type="ECO:0000256" key="2">
    <source>
        <dbReference type="ARBA" id="ARBA00022692"/>
    </source>
</evidence>
<evidence type="ECO:0000256" key="1">
    <source>
        <dbReference type="ARBA" id="ARBA00004141"/>
    </source>
</evidence>
<sequence>MAKSDSSSYFRRSSLFWIVTVTLSMGYYTWAVFWPQQLPYDILGPLGALTKYLVKEYHSFMYTGWWLAWAVHLCEALVALKVCRTQYISKLNVNLKLEQVLFKLSATRRQWSATLSSGVPAFSHHCNS</sequence>
<evidence type="ECO:0000256" key="6">
    <source>
        <dbReference type="SAM" id="Phobius"/>
    </source>
</evidence>
<dbReference type="InterPro" id="IPR028110">
    <property type="entry name" value="TMEM254"/>
</dbReference>
<keyword evidence="7" id="KW-1185">Reference proteome</keyword>
<evidence type="ECO:0000256" key="3">
    <source>
        <dbReference type="ARBA" id="ARBA00022989"/>
    </source>
</evidence>
<dbReference type="PANTHER" id="PTHR34104">
    <property type="entry name" value="TRANSMEMBRANE PROTEIN 254"/>
    <property type="match status" value="1"/>
</dbReference>
<feature type="transmembrane region" description="Helical" evidence="6">
    <location>
        <begin position="15"/>
        <end position="33"/>
    </location>
</feature>
<organism evidence="7 8">
    <name type="scientific">Ictalurus punctatus</name>
    <name type="common">Channel catfish</name>
    <name type="synonym">Silurus punctatus</name>
    <dbReference type="NCBI Taxonomy" id="7998"/>
    <lineage>
        <taxon>Eukaryota</taxon>
        <taxon>Metazoa</taxon>
        <taxon>Chordata</taxon>
        <taxon>Craniata</taxon>
        <taxon>Vertebrata</taxon>
        <taxon>Euteleostomi</taxon>
        <taxon>Actinopterygii</taxon>
        <taxon>Neopterygii</taxon>
        <taxon>Teleostei</taxon>
        <taxon>Ostariophysi</taxon>
        <taxon>Siluriformes</taxon>
        <taxon>Ictaluridae</taxon>
        <taxon>Ictalurus</taxon>
    </lineage>
</organism>
<reference evidence="7" key="1">
    <citation type="journal article" date="2016" name="Nat. Commun.">
        <title>The channel catfish genome sequence provides insights into the evolution of scale formation in teleosts.</title>
        <authorList>
            <person name="Liu Z."/>
            <person name="Liu S."/>
            <person name="Yao J."/>
            <person name="Bao L."/>
            <person name="Zhang J."/>
            <person name="Li Y."/>
            <person name="Jiang C."/>
            <person name="Sun L."/>
            <person name="Wang R."/>
            <person name="Zhang Y."/>
            <person name="Zhou T."/>
            <person name="Zeng Q."/>
            <person name="Fu Q."/>
            <person name="Gao S."/>
            <person name="Li N."/>
            <person name="Koren S."/>
            <person name="Jiang Y."/>
            <person name="Zimin A."/>
            <person name="Xu P."/>
            <person name="Phillippy A.M."/>
            <person name="Geng X."/>
            <person name="Song L."/>
            <person name="Sun F."/>
            <person name="Li C."/>
            <person name="Wang X."/>
            <person name="Chen A."/>
            <person name="Jin Y."/>
            <person name="Yuan Z."/>
            <person name="Yang Y."/>
            <person name="Tan S."/>
            <person name="Peatman E."/>
            <person name="Lu J."/>
            <person name="Qin Z."/>
            <person name="Dunham R."/>
            <person name="Li Z."/>
            <person name="Sonstegard T."/>
            <person name="Feng J."/>
            <person name="Danzmann R.G."/>
            <person name="Schroeder S."/>
            <person name="Scheffler B."/>
            <person name="Duke M.V."/>
            <person name="Ballard L."/>
            <person name="Kucuktas H."/>
            <person name="Kaltenboeck L."/>
            <person name="Liu H."/>
            <person name="Armbruster J."/>
            <person name="Xie Y."/>
            <person name="Kirby M.L."/>
            <person name="Tian Y."/>
            <person name="Flanagan M.E."/>
            <person name="Mu W."/>
            <person name="Waldbieser G.C."/>
        </authorList>
    </citation>
    <scope>NUCLEOTIDE SEQUENCE [LARGE SCALE GENOMIC DNA]</scope>
    <source>
        <strain evidence="7">SDA103</strain>
    </source>
</reference>
<dbReference type="AlphaFoldDB" id="A0A9F7RFK5"/>
<dbReference type="GO" id="GO:0016020">
    <property type="term" value="C:membrane"/>
    <property type="evidence" value="ECO:0007669"/>
    <property type="project" value="UniProtKB-SubCell"/>
</dbReference>
<keyword evidence="4 6" id="KW-0472">Membrane</keyword>
<proteinExistence type="predicted"/>
<dbReference type="RefSeq" id="XP_053535766.1">
    <property type="nucleotide sequence ID" value="XM_053679791.1"/>
</dbReference>
<evidence type="ECO:0000313" key="7">
    <source>
        <dbReference type="Proteomes" id="UP000221080"/>
    </source>
</evidence>
<evidence type="ECO:0000313" key="8">
    <source>
        <dbReference type="RefSeq" id="XP_053535766.1"/>
    </source>
</evidence>
<dbReference type="PANTHER" id="PTHR34104:SF3">
    <property type="entry name" value="TRANSMEMBRANE PROTEIN 254"/>
    <property type="match status" value="1"/>
</dbReference>
<keyword evidence="3 6" id="KW-1133">Transmembrane helix</keyword>
<evidence type="ECO:0000256" key="5">
    <source>
        <dbReference type="ARBA" id="ARBA00034834"/>
    </source>
</evidence>
<name>A0A9F7RFK5_ICTPU</name>
<reference evidence="8" key="2">
    <citation type="submission" date="2025-08" db="UniProtKB">
        <authorList>
            <consortium name="RefSeq"/>
        </authorList>
    </citation>
    <scope>IDENTIFICATION</scope>
    <source>
        <tissue evidence="8">Blood</tissue>
    </source>
</reference>
<keyword evidence="2 6" id="KW-0812">Transmembrane</keyword>